<name>A0A6P2I3A3_9BURK</name>
<organism evidence="2 3">
    <name type="scientific">Burkholderia aenigmatica</name>
    <dbReference type="NCBI Taxonomy" id="2015348"/>
    <lineage>
        <taxon>Bacteria</taxon>
        <taxon>Pseudomonadati</taxon>
        <taxon>Pseudomonadota</taxon>
        <taxon>Betaproteobacteria</taxon>
        <taxon>Burkholderiales</taxon>
        <taxon>Burkholderiaceae</taxon>
        <taxon>Burkholderia</taxon>
        <taxon>Burkholderia cepacia complex</taxon>
    </lineage>
</organism>
<evidence type="ECO:0000313" key="3">
    <source>
        <dbReference type="Proteomes" id="UP000494261"/>
    </source>
</evidence>
<dbReference type="AlphaFoldDB" id="A0A6P2I3A3"/>
<protein>
    <submittedName>
        <fullName evidence="2">Transposase IS66</fullName>
    </submittedName>
</protein>
<evidence type="ECO:0000256" key="1">
    <source>
        <dbReference type="SAM" id="MobiDB-lite"/>
    </source>
</evidence>
<sequence length="106" mass="11298">MPCFGCDISPHILAAAWLGSGWPCCRVINVLCEALRESDLTVYEFCNGTAHDYRLVCLGLRAHVRRGFIKAEESVPEAACSDTSGAGGDTSLVKHSPVSCSLPKAT</sequence>
<proteinExistence type="predicted"/>
<gene>
    <name evidence="2" type="ORF">BLA13014_00831</name>
</gene>
<dbReference type="Proteomes" id="UP000494261">
    <property type="component" value="Unassembled WGS sequence"/>
</dbReference>
<evidence type="ECO:0000313" key="2">
    <source>
        <dbReference type="EMBL" id="VWB23721.1"/>
    </source>
</evidence>
<reference evidence="2 3" key="1">
    <citation type="submission" date="2019-09" db="EMBL/GenBank/DDBJ databases">
        <authorList>
            <person name="Depoorter E."/>
        </authorList>
    </citation>
    <scope>NUCLEOTIDE SEQUENCE [LARGE SCALE GENOMIC DNA]</scope>
    <source>
        <strain evidence="2">LMG 13014</strain>
    </source>
</reference>
<dbReference type="EMBL" id="CABVQC010000004">
    <property type="protein sequence ID" value="VWB23721.1"/>
    <property type="molecule type" value="Genomic_DNA"/>
</dbReference>
<accession>A0A6P2I3A3</accession>
<feature type="region of interest" description="Disordered" evidence="1">
    <location>
        <begin position="79"/>
        <end position="106"/>
    </location>
</feature>